<evidence type="ECO:0000256" key="6">
    <source>
        <dbReference type="ARBA" id="ARBA00023136"/>
    </source>
</evidence>
<feature type="transmembrane region" description="Helical" evidence="8">
    <location>
        <begin position="53"/>
        <end position="74"/>
    </location>
</feature>
<dbReference type="PANTHER" id="PTHR46346:SF1">
    <property type="entry name" value="PHOSPHATIDYLINOSITOL N-ACETYLGLUCOSAMINYLTRANSFERASE SUBUNIT P"/>
    <property type="match status" value="1"/>
</dbReference>
<dbReference type="GO" id="GO:0006506">
    <property type="term" value="P:GPI anchor biosynthetic process"/>
    <property type="evidence" value="ECO:0007669"/>
    <property type="project" value="UniProtKB-UniPathway"/>
</dbReference>
<name>A0A2R5LJU4_9ACAR</name>
<dbReference type="InterPro" id="IPR013717">
    <property type="entry name" value="PIG-P"/>
</dbReference>
<evidence type="ECO:0000256" key="5">
    <source>
        <dbReference type="ARBA" id="ARBA00022989"/>
    </source>
</evidence>
<evidence type="ECO:0000256" key="8">
    <source>
        <dbReference type="SAM" id="Phobius"/>
    </source>
</evidence>
<evidence type="ECO:0000256" key="3">
    <source>
        <dbReference type="ARBA" id="ARBA00022502"/>
    </source>
</evidence>
<comment type="subcellular location">
    <subcellularLocation>
        <location evidence="1">Membrane</location>
        <topology evidence="1">Multi-pass membrane protein</topology>
    </subcellularLocation>
</comment>
<dbReference type="GO" id="GO:0017176">
    <property type="term" value="F:phosphatidylinositol N-acetylglucosaminyltransferase activity"/>
    <property type="evidence" value="ECO:0007669"/>
    <property type="project" value="UniProtKB-UniRule"/>
</dbReference>
<comment type="similarity">
    <text evidence="7">Belongs to the PIGP family.</text>
</comment>
<dbReference type="PIRSF" id="PIRSF008765">
    <property type="entry name" value="PIG-P_GPI19"/>
    <property type="match status" value="1"/>
</dbReference>
<comment type="pathway">
    <text evidence="2 7">Glycolipid biosynthesis; glycosylphosphatidylinositol-anchor biosynthesis.</text>
</comment>
<keyword evidence="3 7" id="KW-0337">GPI-anchor biosynthesis</keyword>
<dbReference type="Pfam" id="PF08510">
    <property type="entry name" value="PIG-P"/>
    <property type="match status" value="1"/>
</dbReference>
<evidence type="ECO:0000256" key="1">
    <source>
        <dbReference type="ARBA" id="ARBA00004141"/>
    </source>
</evidence>
<keyword evidence="7 10" id="KW-0808">Transferase</keyword>
<sequence length="128" mass="14338">MAVKTPAPSPIRGIYGYVLYVSCWLGFLLYVIWAYLPSPWLEAVGVTYLPNKYWAIAVPLYVMTAVLVFGTCLYPGYIMLATAPLDSESVLTDRHAVYTYSGKVPKDAIMPVMDLNISDVCKTLYLKR</sequence>
<dbReference type="EMBL" id="GGLE01005684">
    <property type="protein sequence ID" value="MBY09810.1"/>
    <property type="molecule type" value="Transcribed_RNA"/>
</dbReference>
<evidence type="ECO:0000256" key="7">
    <source>
        <dbReference type="PIRNR" id="PIRNR008765"/>
    </source>
</evidence>
<keyword evidence="6 7" id="KW-0472">Membrane</keyword>
<dbReference type="InterPro" id="IPR052263">
    <property type="entry name" value="GPI_Anchor_Biosynth"/>
</dbReference>
<evidence type="ECO:0000256" key="2">
    <source>
        <dbReference type="ARBA" id="ARBA00004687"/>
    </source>
</evidence>
<protein>
    <recommendedName>
        <fullName evidence="7">Phosphatidylinositol N-acetylglucosaminyltransferase subunit P</fullName>
    </recommendedName>
</protein>
<reference evidence="10" key="1">
    <citation type="submission" date="2018-03" db="EMBL/GenBank/DDBJ databases">
        <title>The relapsing fever spirochete Borrelia turicatae persists in the highly oxidative environment of its soft-bodied tick vector.</title>
        <authorList>
            <person name="Bourret T.J."/>
            <person name="Boyle W.K."/>
            <person name="Valenzuela J.G."/>
            <person name="Oliveira F."/>
            <person name="Lopez J.E."/>
        </authorList>
    </citation>
    <scope>NUCLEOTIDE SEQUENCE</scope>
    <source>
        <strain evidence="10">Kansas strain/isolate</strain>
        <tissue evidence="10">Salivary glands</tissue>
    </source>
</reference>
<dbReference type="AlphaFoldDB" id="A0A2R5LJU4"/>
<dbReference type="GO" id="GO:0005783">
    <property type="term" value="C:endoplasmic reticulum"/>
    <property type="evidence" value="ECO:0007669"/>
    <property type="project" value="TreeGrafter"/>
</dbReference>
<feature type="domain" description="PIG-P" evidence="9">
    <location>
        <begin position="13"/>
        <end position="125"/>
    </location>
</feature>
<evidence type="ECO:0000256" key="4">
    <source>
        <dbReference type="ARBA" id="ARBA00022692"/>
    </source>
</evidence>
<keyword evidence="10" id="KW-0328">Glycosyltransferase</keyword>
<dbReference type="InterPro" id="IPR016542">
    <property type="entry name" value="PIG-P_GPI19"/>
</dbReference>
<dbReference type="UniPathway" id="UPA00196"/>
<organism evidence="10">
    <name type="scientific">Ornithodoros turicata</name>
    <dbReference type="NCBI Taxonomy" id="34597"/>
    <lineage>
        <taxon>Eukaryota</taxon>
        <taxon>Metazoa</taxon>
        <taxon>Ecdysozoa</taxon>
        <taxon>Arthropoda</taxon>
        <taxon>Chelicerata</taxon>
        <taxon>Arachnida</taxon>
        <taxon>Acari</taxon>
        <taxon>Parasitiformes</taxon>
        <taxon>Ixodida</taxon>
        <taxon>Ixodoidea</taxon>
        <taxon>Argasidae</taxon>
        <taxon>Ornithodorinae</taxon>
        <taxon>Ornithodoros</taxon>
    </lineage>
</organism>
<evidence type="ECO:0000259" key="9">
    <source>
        <dbReference type="Pfam" id="PF08510"/>
    </source>
</evidence>
<proteinExistence type="inferred from homology"/>
<feature type="transmembrane region" description="Helical" evidence="8">
    <location>
        <begin position="14"/>
        <end position="33"/>
    </location>
</feature>
<comment type="function">
    <text evidence="7">Part of the complex catalyzing the transfer of N-acetylglucosamine from UDP-N-acetylglucosamine to phosphatidylinositol, the first step of GPI biosynthesis.</text>
</comment>
<keyword evidence="4 8" id="KW-0812">Transmembrane</keyword>
<evidence type="ECO:0000313" key="10">
    <source>
        <dbReference type="EMBL" id="MBY09810.1"/>
    </source>
</evidence>
<keyword evidence="5 8" id="KW-1133">Transmembrane helix</keyword>
<dbReference type="PANTHER" id="PTHR46346">
    <property type="entry name" value="PHOSPHATIDYLINOSITOL N-ACETYLGLUCOSAMINYLTRANSFERASE SUBUNIT P"/>
    <property type="match status" value="1"/>
</dbReference>
<accession>A0A2R5LJU4</accession>
<dbReference type="GO" id="GO:0016020">
    <property type="term" value="C:membrane"/>
    <property type="evidence" value="ECO:0007669"/>
    <property type="project" value="UniProtKB-SubCell"/>
</dbReference>